<dbReference type="EMBL" id="MJMH01000081">
    <property type="protein sequence ID" value="OLQ95310.1"/>
    <property type="molecule type" value="Genomic_DNA"/>
</dbReference>
<feature type="transmembrane region" description="Helical" evidence="1">
    <location>
        <begin position="105"/>
        <end position="134"/>
    </location>
</feature>
<reference evidence="2 3" key="1">
    <citation type="submission" date="2016-09" db="EMBL/GenBank/DDBJ databases">
        <title>Genomic Taxonomy of the Vibrionaceae.</title>
        <authorList>
            <person name="Gonzalez-Castillo A."/>
            <person name="Gomez-Gil B."/>
            <person name="Enciso-Ibarra K."/>
        </authorList>
    </citation>
    <scope>NUCLEOTIDE SEQUENCE [LARGE SCALE GENOMIC DNA]</scope>
    <source>
        <strain evidence="2 3">CAIM 1902</strain>
    </source>
</reference>
<comment type="caution">
    <text evidence="2">The sequence shown here is derived from an EMBL/GenBank/DDBJ whole genome shotgun (WGS) entry which is preliminary data.</text>
</comment>
<keyword evidence="3" id="KW-1185">Reference proteome</keyword>
<sequence>MLMAEFKVFKGKLDGLGQSELSKFGQKYSYIKLLDGDDNFHMVKNIATFNTTNSFLKLGSDVELYTYCDAGEKVILGLVADGKRVVDMEDINQALSGMEKSFRKMLIWGVIPSLFLSFIFIGIPLLAVMSYMCWKIHKIMKVLNKDTVKAFLTENGFNV</sequence>
<keyword evidence="1" id="KW-0472">Membrane</keyword>
<keyword evidence="1" id="KW-0812">Transmembrane</keyword>
<name>A0ABX3FNG7_9VIBR</name>
<proteinExistence type="predicted"/>
<evidence type="ECO:0000313" key="3">
    <source>
        <dbReference type="Proteomes" id="UP000186039"/>
    </source>
</evidence>
<organism evidence="2 3">
    <name type="scientific">Vibrio panuliri</name>
    <dbReference type="NCBI Taxonomy" id="1381081"/>
    <lineage>
        <taxon>Bacteria</taxon>
        <taxon>Pseudomonadati</taxon>
        <taxon>Pseudomonadota</taxon>
        <taxon>Gammaproteobacteria</taxon>
        <taxon>Vibrionales</taxon>
        <taxon>Vibrionaceae</taxon>
        <taxon>Vibrio</taxon>
    </lineage>
</organism>
<keyword evidence="1" id="KW-1133">Transmembrane helix</keyword>
<evidence type="ECO:0000313" key="2">
    <source>
        <dbReference type="EMBL" id="OLQ95310.1"/>
    </source>
</evidence>
<dbReference type="Proteomes" id="UP000186039">
    <property type="component" value="Unassembled WGS sequence"/>
</dbReference>
<accession>A0ABX3FNG7</accession>
<protein>
    <submittedName>
        <fullName evidence="2">Uncharacterized protein</fullName>
    </submittedName>
</protein>
<gene>
    <name evidence="2" type="ORF">BIY20_21225</name>
</gene>
<evidence type="ECO:0000256" key="1">
    <source>
        <dbReference type="SAM" id="Phobius"/>
    </source>
</evidence>